<dbReference type="InterPro" id="IPR006311">
    <property type="entry name" value="TAT_signal"/>
</dbReference>
<evidence type="ECO:0000256" key="1">
    <source>
        <dbReference type="SAM" id="SignalP"/>
    </source>
</evidence>
<protein>
    <recommendedName>
        <fullName evidence="4">Twin-arginine translocation pathway signal</fullName>
    </recommendedName>
</protein>
<evidence type="ECO:0000313" key="3">
    <source>
        <dbReference type="Proteomes" id="UP000002257"/>
    </source>
</evidence>
<accession>B8ER63</accession>
<proteinExistence type="predicted"/>
<feature type="signal peptide" evidence="1">
    <location>
        <begin position="1"/>
        <end position="32"/>
    </location>
</feature>
<gene>
    <name evidence="2" type="ordered locus">Msil_1278</name>
</gene>
<dbReference type="PROSITE" id="PS51318">
    <property type="entry name" value="TAT"/>
    <property type="match status" value="1"/>
</dbReference>
<sequence length="94" mass="9585">MKQMKLTRRDVAALAGSSAIAASLASVSPAAAYQGNMERALGALQDAFGSLQAATPNKGGHRERAMDLIQRAIAQVQEGIDFANANGGGGGPPY</sequence>
<evidence type="ECO:0000313" key="2">
    <source>
        <dbReference type="EMBL" id="ACK50247.1"/>
    </source>
</evidence>
<dbReference type="EMBL" id="CP001280">
    <property type="protein sequence ID" value="ACK50247.1"/>
    <property type="molecule type" value="Genomic_DNA"/>
</dbReference>
<dbReference type="KEGG" id="msl:Msil_1278"/>
<dbReference type="AlphaFoldDB" id="B8ER63"/>
<organism evidence="2 3">
    <name type="scientific">Methylocella silvestris (strain DSM 15510 / CIP 108128 / LMG 27833 / NCIMB 13906 / BL2)</name>
    <dbReference type="NCBI Taxonomy" id="395965"/>
    <lineage>
        <taxon>Bacteria</taxon>
        <taxon>Pseudomonadati</taxon>
        <taxon>Pseudomonadota</taxon>
        <taxon>Alphaproteobacteria</taxon>
        <taxon>Hyphomicrobiales</taxon>
        <taxon>Beijerinckiaceae</taxon>
        <taxon>Methylocella</taxon>
    </lineage>
</organism>
<keyword evidence="1" id="KW-0732">Signal</keyword>
<name>B8ER63_METSB</name>
<reference evidence="2 3" key="1">
    <citation type="journal article" date="2010" name="J. Bacteriol.">
        <title>Complete genome sequence of the aerobic facultative methanotroph Methylocella silvestris BL2.</title>
        <authorList>
            <person name="Chen Y."/>
            <person name="Crombie A."/>
            <person name="Rahman M.T."/>
            <person name="Dedysh S.N."/>
            <person name="Liesack W."/>
            <person name="Stott M.B."/>
            <person name="Alam M."/>
            <person name="Theisen A.R."/>
            <person name="Murrell J.C."/>
            <person name="Dunfield P.F."/>
        </authorList>
    </citation>
    <scope>NUCLEOTIDE SEQUENCE [LARGE SCALE GENOMIC DNA]</scope>
    <source>
        <strain evidence="3">DSM 15510 / CIP 108128 / LMG 27833 / NCIMB 13906 / BL2</strain>
    </source>
</reference>
<evidence type="ECO:0008006" key="4">
    <source>
        <dbReference type="Google" id="ProtNLM"/>
    </source>
</evidence>
<keyword evidence="3" id="KW-1185">Reference proteome</keyword>
<dbReference type="HOGENOM" id="CLU_195023_0_0_5"/>
<dbReference type="Proteomes" id="UP000002257">
    <property type="component" value="Chromosome"/>
</dbReference>
<dbReference type="eggNOG" id="ENOG50339XD">
    <property type="taxonomic scope" value="Bacteria"/>
</dbReference>
<feature type="chain" id="PRO_5002868477" description="Twin-arginine translocation pathway signal" evidence="1">
    <location>
        <begin position="33"/>
        <end position="94"/>
    </location>
</feature>